<protein>
    <submittedName>
        <fullName evidence="2">Uncharacterized protein</fullName>
    </submittedName>
</protein>
<dbReference type="EMBL" id="AP018929">
    <property type="protein sequence ID" value="BBG25242.1"/>
    <property type="molecule type" value="Genomic_DNA"/>
</dbReference>
<evidence type="ECO:0000256" key="1">
    <source>
        <dbReference type="SAM" id="MobiDB-lite"/>
    </source>
</evidence>
<dbReference type="OrthoDB" id="33752at2157"/>
<organism evidence="2 4">
    <name type="scientific">Sulfuracidifex tepidarius</name>
    <dbReference type="NCBI Taxonomy" id="1294262"/>
    <lineage>
        <taxon>Archaea</taxon>
        <taxon>Thermoproteota</taxon>
        <taxon>Thermoprotei</taxon>
        <taxon>Sulfolobales</taxon>
        <taxon>Sulfolobaceae</taxon>
        <taxon>Sulfuracidifex</taxon>
    </lineage>
</organism>
<dbReference type="KEGG" id="step:IC006_2577"/>
<accession>A0A510DYD4</accession>
<evidence type="ECO:0000313" key="2">
    <source>
        <dbReference type="EMBL" id="BBG25242.1"/>
    </source>
</evidence>
<dbReference type="RefSeq" id="WP_054845805.1">
    <property type="nucleotide sequence ID" value="NZ_AP018929.1"/>
</dbReference>
<keyword evidence="4" id="KW-1185">Reference proteome</keyword>
<dbReference type="GeneID" id="41718863"/>
<dbReference type="Proteomes" id="UP000322983">
    <property type="component" value="Chromosome"/>
</dbReference>
<name>A0A510DYD4_9CREN</name>
<evidence type="ECO:0000313" key="4">
    <source>
        <dbReference type="Proteomes" id="UP000322983"/>
    </source>
</evidence>
<dbReference type="Proteomes" id="UP000325030">
    <property type="component" value="Chromosome"/>
</dbReference>
<gene>
    <name evidence="2" type="ORF">IC006_2577</name>
    <name evidence="3" type="ORF">IC007_2591</name>
</gene>
<proteinExistence type="predicted"/>
<evidence type="ECO:0000313" key="3">
    <source>
        <dbReference type="EMBL" id="BBG28036.1"/>
    </source>
</evidence>
<feature type="region of interest" description="Disordered" evidence="1">
    <location>
        <begin position="187"/>
        <end position="218"/>
    </location>
</feature>
<accession>A0A510E6D2</accession>
<sequence>MVGNVRDRTTEFLLKFGDRGAVVLNVALTCEPNQLGDFSYRCVQEKLAERGQSFDPKMLLRSLEKDFGITETSYKSANQHWWKFLDREQVEEALSSGEEEDPAISVVKVQAQSLDMEGVERKLSIMMKKVSFSEVDRRIFRQFSFEELPLFVKVYNDAVQYEETQEIAERIKKVINMAKSVAMRMNEKSNSKRFAQEERKRENNYVDGIRLPSGEDNL</sequence>
<reference evidence="5" key="1">
    <citation type="submission" date="2018-09" db="EMBL/GenBank/DDBJ databases">
        <title>Complete Genome Sequencing of Sulfolobus sp. JCM 16834.</title>
        <authorList>
            <person name="Kato S."/>
            <person name="Itoh T."/>
            <person name="Ohkuma M."/>
        </authorList>
    </citation>
    <scope>NUCLEOTIDE SEQUENCE [LARGE SCALE GENOMIC DNA]</scope>
    <source>
        <strain evidence="5">IC-007</strain>
    </source>
</reference>
<evidence type="ECO:0000313" key="5">
    <source>
        <dbReference type="Proteomes" id="UP000325030"/>
    </source>
</evidence>
<dbReference type="AlphaFoldDB" id="A0A510DYD4"/>
<dbReference type="STRING" id="1294262.GCA_001316085_01466"/>
<feature type="compositionally biased region" description="Basic and acidic residues" evidence="1">
    <location>
        <begin position="187"/>
        <end position="204"/>
    </location>
</feature>
<reference evidence="2 4" key="2">
    <citation type="journal article" date="2020" name="Int. J. Syst. Evol. Microbiol.">
        <title>Sulfuracidifex tepidarius gen. nov., sp. nov. and transfer of Sulfolobus metallicus Huber and Stetter 1992 to the genus Sulfuracidifex as Sulfuracidifex metallicus comb. nov.</title>
        <authorList>
            <person name="Itoh T."/>
            <person name="Miura T."/>
            <person name="Sakai H.D."/>
            <person name="Kato S."/>
            <person name="Ohkuma M."/>
            <person name="Takashina T."/>
        </authorList>
    </citation>
    <scope>NUCLEOTIDE SEQUENCE [LARGE SCALE GENOMIC DNA]</scope>
    <source>
        <strain evidence="2 4">IC-006</strain>
        <strain evidence="3">IC-007</strain>
    </source>
</reference>
<dbReference type="EMBL" id="AP018930">
    <property type="protein sequence ID" value="BBG28036.1"/>
    <property type="molecule type" value="Genomic_DNA"/>
</dbReference>